<organism evidence="4 5">
    <name type="scientific">Undibacterium arcticum</name>
    <dbReference type="NCBI Taxonomy" id="1762892"/>
    <lineage>
        <taxon>Bacteria</taxon>
        <taxon>Pseudomonadati</taxon>
        <taxon>Pseudomonadota</taxon>
        <taxon>Betaproteobacteria</taxon>
        <taxon>Burkholderiales</taxon>
        <taxon>Oxalobacteraceae</taxon>
        <taxon>Undibacterium</taxon>
    </lineage>
</organism>
<feature type="transmembrane region" description="Helical" evidence="2">
    <location>
        <begin position="404"/>
        <end position="426"/>
    </location>
</feature>
<keyword evidence="2" id="KW-0812">Transmembrane</keyword>
<reference evidence="5" key="1">
    <citation type="journal article" date="2019" name="Int. J. Syst. Evol. Microbiol.">
        <title>The Global Catalogue of Microorganisms (GCM) 10K type strain sequencing project: providing services to taxonomists for standard genome sequencing and annotation.</title>
        <authorList>
            <consortium name="The Broad Institute Genomics Platform"/>
            <consortium name="The Broad Institute Genome Sequencing Center for Infectious Disease"/>
            <person name="Wu L."/>
            <person name="Ma J."/>
        </authorList>
    </citation>
    <scope>NUCLEOTIDE SEQUENCE [LARGE SCALE GENOMIC DNA]</scope>
    <source>
        <strain evidence="5">KCTC 42986</strain>
    </source>
</reference>
<dbReference type="InterPro" id="IPR027417">
    <property type="entry name" value="P-loop_NTPase"/>
</dbReference>
<feature type="transmembrane region" description="Helical" evidence="2">
    <location>
        <begin position="535"/>
        <end position="554"/>
    </location>
</feature>
<proteinExistence type="predicted"/>
<keyword evidence="2" id="KW-0472">Membrane</keyword>
<keyword evidence="5" id="KW-1185">Reference proteome</keyword>
<evidence type="ECO:0000313" key="4">
    <source>
        <dbReference type="EMBL" id="MFC3107454.1"/>
    </source>
</evidence>
<dbReference type="Gene3D" id="3.40.50.300">
    <property type="entry name" value="P-loop containing nucleotide triphosphate hydrolases"/>
    <property type="match status" value="1"/>
</dbReference>
<dbReference type="CDD" id="cd01879">
    <property type="entry name" value="FeoB"/>
    <property type="match status" value="1"/>
</dbReference>
<dbReference type="PANTHER" id="PTHR43185">
    <property type="entry name" value="FERROUS IRON TRANSPORT PROTEIN B"/>
    <property type="match status" value="1"/>
</dbReference>
<evidence type="ECO:0000256" key="1">
    <source>
        <dbReference type="ARBA" id="ARBA00031200"/>
    </source>
</evidence>
<dbReference type="RefSeq" id="WP_390322406.1">
    <property type="nucleotide sequence ID" value="NZ_JBHRTP010000015.1"/>
</dbReference>
<feature type="transmembrane region" description="Helical" evidence="2">
    <location>
        <begin position="601"/>
        <end position="622"/>
    </location>
</feature>
<dbReference type="Pfam" id="PF02421">
    <property type="entry name" value="FeoB_N"/>
    <property type="match status" value="1"/>
</dbReference>
<dbReference type="PANTHER" id="PTHR43185:SF1">
    <property type="entry name" value="FE(2+) TRANSPORTER FEOB"/>
    <property type="match status" value="1"/>
</dbReference>
<feature type="transmembrane region" description="Helical" evidence="2">
    <location>
        <begin position="497"/>
        <end position="523"/>
    </location>
</feature>
<dbReference type="SUPFAM" id="SSF52540">
    <property type="entry name" value="P-loop containing nucleoside triphosphate hydrolases"/>
    <property type="match status" value="1"/>
</dbReference>
<feature type="transmembrane region" description="Helical" evidence="2">
    <location>
        <begin position="560"/>
        <end position="580"/>
    </location>
</feature>
<feature type="domain" description="FeoB-type G" evidence="3">
    <location>
        <begin position="10"/>
        <end position="178"/>
    </location>
</feature>
<dbReference type="InterPro" id="IPR050860">
    <property type="entry name" value="FeoB_GTPase"/>
</dbReference>
<dbReference type="InterPro" id="IPR006073">
    <property type="entry name" value="GTP-bd"/>
</dbReference>
<dbReference type="InterPro" id="IPR030389">
    <property type="entry name" value="G_FEOB_dom"/>
</dbReference>
<feature type="transmembrane region" description="Helical" evidence="2">
    <location>
        <begin position="464"/>
        <end position="485"/>
    </location>
</feature>
<dbReference type="Pfam" id="PF07664">
    <property type="entry name" value="FeoB_C"/>
    <property type="match status" value="1"/>
</dbReference>
<gene>
    <name evidence="4" type="ORF">ACFOFO_05690</name>
</gene>
<evidence type="ECO:0000259" key="3">
    <source>
        <dbReference type="PROSITE" id="PS51711"/>
    </source>
</evidence>
<dbReference type="Pfam" id="PF07670">
    <property type="entry name" value="Gate"/>
    <property type="match status" value="2"/>
</dbReference>
<dbReference type="PROSITE" id="PS51711">
    <property type="entry name" value="G_FEOB"/>
    <property type="match status" value="1"/>
</dbReference>
<dbReference type="Proteomes" id="UP001595530">
    <property type="component" value="Unassembled WGS sequence"/>
</dbReference>
<keyword evidence="2" id="KW-1133">Transmembrane helix</keyword>
<feature type="transmembrane region" description="Helical" evidence="2">
    <location>
        <begin position="288"/>
        <end position="312"/>
    </location>
</feature>
<evidence type="ECO:0000313" key="5">
    <source>
        <dbReference type="Proteomes" id="UP001595530"/>
    </source>
</evidence>
<feature type="transmembrane region" description="Helical" evidence="2">
    <location>
        <begin position="232"/>
        <end position="253"/>
    </location>
</feature>
<feature type="transmembrane region" description="Helical" evidence="2">
    <location>
        <begin position="366"/>
        <end position="392"/>
    </location>
</feature>
<sequence length="628" mass="67555">MAAIPGKLQTPLVALVGNPNCGKTALFNRLTGARQKVANYAGVTIERKEGSFTTPTGRAWRLLDLPGAYSLSATTPDEAITRDVVAGVRVGETVPDSIVCVVDATNLRLNLRLVLEIKRLGLPMVLALNMVDVAKRRNIVIDTDKLAQELGMPVVETVAVRSGGETALVQALDALPHPSSAPAVARSLAAIDAVSVQDTQREVRRILSVCTSDIGDTGNLTEKIDHVVLHPVFGPILLAILMFFVFQAVFSWANTPMDLIKGGVDGVGQLIRTHMDDGLLRSLLVEGILGGVGSVLVFLPQILILFFFILFLEDCGYLPRAAFLLDRLMGGVGLSGRAFIPLLSSFACAIPGIMAARTIQNPRDRLVTIMIAPLMTCSARLPVYALIIAAFIPSRTVGAVFNLQGLVLFVLYVAGIAAAMLVAYVMKRSMSASRHQPLMLELPSYHWPHARNLVLGLWERAKIFLTRVGTIILTLMILLWFLSTFPAPPANADHPAIYYSLAGMLGRALEVVFAPIGFGWQICIALVPGMAAREVAVGALGTVYALSQTGEALASSLTPLIAQSWSLATALSLLAWYVFAPQCLSTLSVVKRETNSWRYPLLMAGYMFALAYGASFATYRIALFLTGA</sequence>
<dbReference type="EMBL" id="JBHRTP010000015">
    <property type="protein sequence ID" value="MFC3107454.1"/>
    <property type="molecule type" value="Genomic_DNA"/>
</dbReference>
<protein>
    <recommendedName>
        <fullName evidence="1">Ferrous iron transport protein B</fullName>
    </recommendedName>
</protein>
<dbReference type="PRINTS" id="PR00326">
    <property type="entry name" value="GTP1OBG"/>
</dbReference>
<name>A0ABV7EXH9_9BURK</name>
<evidence type="ECO:0000256" key="2">
    <source>
        <dbReference type="SAM" id="Phobius"/>
    </source>
</evidence>
<dbReference type="InterPro" id="IPR011640">
    <property type="entry name" value="Fe2_transport_prot_B_C"/>
</dbReference>
<accession>A0ABV7EXH9</accession>
<feature type="transmembrane region" description="Helical" evidence="2">
    <location>
        <begin position="332"/>
        <end position="354"/>
    </location>
</feature>
<dbReference type="InterPro" id="IPR011642">
    <property type="entry name" value="Gate_dom"/>
</dbReference>
<comment type="caution">
    <text evidence="4">The sequence shown here is derived from an EMBL/GenBank/DDBJ whole genome shotgun (WGS) entry which is preliminary data.</text>
</comment>